<dbReference type="InterPro" id="IPR005312">
    <property type="entry name" value="DUF1759"/>
</dbReference>
<feature type="region of interest" description="Disordered" evidence="1">
    <location>
        <begin position="718"/>
        <end position="737"/>
    </location>
</feature>
<dbReference type="Gene3D" id="4.10.60.10">
    <property type="entry name" value="Zinc finger, CCHC-type"/>
    <property type="match status" value="1"/>
</dbReference>
<protein>
    <recommendedName>
        <fullName evidence="2">CCHC-type domain-containing protein</fullName>
    </recommendedName>
</protein>
<dbReference type="InterPro" id="IPR036875">
    <property type="entry name" value="Znf_CCHC_sf"/>
</dbReference>
<feature type="domain" description="CCHC-type" evidence="2">
    <location>
        <begin position="947"/>
        <end position="963"/>
    </location>
</feature>
<organism evidence="3 4">
    <name type="scientific">Trichostrongylus colubriformis</name>
    <name type="common">Black scour worm</name>
    <dbReference type="NCBI Taxonomy" id="6319"/>
    <lineage>
        <taxon>Eukaryota</taxon>
        <taxon>Metazoa</taxon>
        <taxon>Ecdysozoa</taxon>
        <taxon>Nematoda</taxon>
        <taxon>Chromadorea</taxon>
        <taxon>Rhabditida</taxon>
        <taxon>Rhabditina</taxon>
        <taxon>Rhabditomorpha</taxon>
        <taxon>Strongyloidea</taxon>
        <taxon>Trichostrongylidae</taxon>
        <taxon>Trichostrongylus</taxon>
    </lineage>
</organism>
<feature type="region of interest" description="Disordered" evidence="1">
    <location>
        <begin position="674"/>
        <end position="701"/>
    </location>
</feature>
<dbReference type="GO" id="GO:0019899">
    <property type="term" value="F:enzyme binding"/>
    <property type="evidence" value="ECO:0007669"/>
    <property type="project" value="UniProtKB-ARBA"/>
</dbReference>
<evidence type="ECO:0000259" key="2">
    <source>
        <dbReference type="SMART" id="SM00343"/>
    </source>
</evidence>
<dbReference type="PANTHER" id="PTHR47331:SF1">
    <property type="entry name" value="GAG-LIKE PROTEIN"/>
    <property type="match status" value="1"/>
</dbReference>
<dbReference type="GO" id="GO:0008270">
    <property type="term" value="F:zinc ion binding"/>
    <property type="evidence" value="ECO:0007669"/>
    <property type="project" value="InterPro"/>
</dbReference>
<dbReference type="GO" id="GO:0004190">
    <property type="term" value="F:aspartic-type endopeptidase activity"/>
    <property type="evidence" value="ECO:0007669"/>
    <property type="project" value="InterPro"/>
</dbReference>
<evidence type="ECO:0000256" key="1">
    <source>
        <dbReference type="SAM" id="MobiDB-lite"/>
    </source>
</evidence>
<feature type="compositionally biased region" description="Basic residues" evidence="1">
    <location>
        <begin position="549"/>
        <end position="568"/>
    </location>
</feature>
<feature type="domain" description="CCHC-type" evidence="2">
    <location>
        <begin position="897"/>
        <end position="914"/>
    </location>
</feature>
<dbReference type="GO" id="GO:0003676">
    <property type="term" value="F:nucleic acid binding"/>
    <property type="evidence" value="ECO:0007669"/>
    <property type="project" value="InterPro"/>
</dbReference>
<feature type="compositionally biased region" description="Low complexity" evidence="1">
    <location>
        <begin position="513"/>
        <end position="527"/>
    </location>
</feature>
<feature type="region of interest" description="Disordered" evidence="1">
    <location>
        <begin position="179"/>
        <end position="207"/>
    </location>
</feature>
<feature type="compositionally biased region" description="Polar residues" evidence="1">
    <location>
        <begin position="718"/>
        <end position="728"/>
    </location>
</feature>
<feature type="region of interest" description="Disordered" evidence="1">
    <location>
        <begin position="487"/>
        <end position="585"/>
    </location>
</feature>
<dbReference type="EMBL" id="WIXE01003432">
    <property type="protein sequence ID" value="KAK5983951.1"/>
    <property type="molecule type" value="Genomic_DNA"/>
</dbReference>
<evidence type="ECO:0000313" key="3">
    <source>
        <dbReference type="EMBL" id="KAK5983951.1"/>
    </source>
</evidence>
<dbReference type="InterPro" id="IPR021109">
    <property type="entry name" value="Peptidase_aspartic_dom_sf"/>
</dbReference>
<feature type="region of interest" description="Disordered" evidence="1">
    <location>
        <begin position="46"/>
        <end position="90"/>
    </location>
</feature>
<accession>A0AAN8FQQ1</accession>
<dbReference type="PROSITE" id="PS00141">
    <property type="entry name" value="ASP_PROTEASE"/>
    <property type="match status" value="1"/>
</dbReference>
<comment type="caution">
    <text evidence="3">The sequence shown here is derived from an EMBL/GenBank/DDBJ whole genome shotgun (WGS) entry which is preliminary data.</text>
</comment>
<sequence length="994" mass="116445">MKKEIEKTKDDIKEALEKMKNEMEKKMEVIIESGIQQLVIVKKLEQKQEKEEDQIKWTDVEQRGDTAERSPPRKRQRQDPELEENRRVDPTMELQAVTLKLKGLRNCHERIFKDEQWPFTNKEGKPEAMEKLAEVGLQGGEEEKGSVEEINREMEAATDIVIEMEEMIDQLSDKEIELNQELEDRRTPKREMKEEEEESDLQGITGQIQPRVQLPPSRIPAFSGKSWDWENFWQLFEHNIHNQPVSEVIKFNFLLDAVPAEIKETIGRFRISREGYDEAINWLKRHYERDDIIIEQLYTKLETTQNTGNSTAEQRRLFNQIATTVTQLRNKGQDVNHRQLLTQITRKFEERIQEKIIAKKAELIQSNLWNWDSLREVVEDALSRRELIEEMRELERRRGEPRENPTQGIRKAAPREKGPACLYCKRTNHPARECRAVPENERISFFKRNNLCLNCGRNNHMVAECWSQNCRRCGRKHHISLCGIRSETTSATQPRMENEQQTQAPPPTPTNKGSTSQRRSQRGQRQGENAGHSVQNLVESEQEHEDHVGKRRPRKEKSKKEEKKKKEHKKEAQPNRKTTHLLSGTVQIRGPYESREVGILLDTGSELSFIDSKLADDLKLPVLAKKTLRINTFGSNETKQDDYEQIQVEVNGEKDNTHSLRLFKSNIIIKASPQANLQREDWRPRKKSQVSEENAEPRRNDRVSVVTTAFDNENLNLISRNPSTSGETLGTRGARQWRREPPKTIADFFKEQEKKILRVCNQTKFEVLEMKKEIEKTKDDIKEALEKMKNEMEKKMEVIIESGIQQLVIVKKLEQKQEKEEDQIKWTDVEQRGDTAERSPPRKRQRQDPELEENRRVDPTMELQAVTLKLKGLRNCHERIFKDEQWPFTNKEGKPVRCVFCEATGYHLSDNCPNVRLTEERKQIVKTKEVCWFCLKGHQGECFARRQCAYCASTNHHQAICYLPEERKKWENRRKTLQALTPPPAGGMCRSSTE</sequence>
<dbReference type="InterPro" id="IPR001878">
    <property type="entry name" value="Znf_CCHC"/>
</dbReference>
<dbReference type="GO" id="GO:0006508">
    <property type="term" value="P:proteolysis"/>
    <property type="evidence" value="ECO:0007669"/>
    <property type="project" value="InterPro"/>
</dbReference>
<dbReference type="InterPro" id="IPR001969">
    <property type="entry name" value="Aspartic_peptidase_AS"/>
</dbReference>
<feature type="non-terminal residue" evidence="3">
    <location>
        <position position="994"/>
    </location>
</feature>
<dbReference type="SUPFAM" id="SSF57756">
    <property type="entry name" value="Retrovirus zinc finger-like domains"/>
    <property type="match status" value="1"/>
</dbReference>
<feature type="compositionally biased region" description="Basic and acidic residues" evidence="1">
    <location>
        <begin position="179"/>
        <end position="193"/>
    </location>
</feature>
<feature type="region of interest" description="Disordered" evidence="1">
    <location>
        <begin position="820"/>
        <end position="858"/>
    </location>
</feature>
<dbReference type="Proteomes" id="UP001331761">
    <property type="component" value="Unassembled WGS sequence"/>
</dbReference>
<dbReference type="Pfam" id="PF03564">
    <property type="entry name" value="DUF1759"/>
    <property type="match status" value="1"/>
</dbReference>
<dbReference type="PANTHER" id="PTHR47331">
    <property type="entry name" value="PHD-TYPE DOMAIN-CONTAINING PROTEIN"/>
    <property type="match status" value="1"/>
</dbReference>
<feature type="domain" description="CCHC-type" evidence="2">
    <location>
        <begin position="420"/>
        <end position="436"/>
    </location>
</feature>
<evidence type="ECO:0000313" key="4">
    <source>
        <dbReference type="Proteomes" id="UP001331761"/>
    </source>
</evidence>
<gene>
    <name evidence="3" type="ORF">GCK32_008183</name>
</gene>
<proteinExistence type="predicted"/>
<dbReference type="GO" id="GO:0005737">
    <property type="term" value="C:cytoplasm"/>
    <property type="evidence" value="ECO:0007669"/>
    <property type="project" value="UniProtKB-ARBA"/>
</dbReference>
<reference evidence="3 4" key="1">
    <citation type="submission" date="2019-10" db="EMBL/GenBank/DDBJ databases">
        <title>Assembly and Annotation for the nematode Trichostrongylus colubriformis.</title>
        <authorList>
            <person name="Martin J."/>
        </authorList>
    </citation>
    <scope>NUCLEOTIDE SEQUENCE [LARGE SCALE GENOMIC DNA]</scope>
    <source>
        <strain evidence="3">G859</strain>
        <tissue evidence="3">Whole worm</tissue>
    </source>
</reference>
<keyword evidence="4" id="KW-1185">Reference proteome</keyword>
<dbReference type="Gene3D" id="2.40.70.10">
    <property type="entry name" value="Acid Proteases"/>
    <property type="match status" value="1"/>
</dbReference>
<dbReference type="SMART" id="SM00343">
    <property type="entry name" value="ZnF_C2HC"/>
    <property type="match status" value="4"/>
</dbReference>
<feature type="domain" description="CCHC-type" evidence="2">
    <location>
        <begin position="451"/>
        <end position="467"/>
    </location>
</feature>
<name>A0AAN8FQQ1_TRICO</name>
<dbReference type="AlphaFoldDB" id="A0AAN8FQQ1"/>